<organism evidence="10 11">
    <name type="scientific">Trichodelitschia bisporula</name>
    <dbReference type="NCBI Taxonomy" id="703511"/>
    <lineage>
        <taxon>Eukaryota</taxon>
        <taxon>Fungi</taxon>
        <taxon>Dikarya</taxon>
        <taxon>Ascomycota</taxon>
        <taxon>Pezizomycotina</taxon>
        <taxon>Dothideomycetes</taxon>
        <taxon>Dothideomycetes incertae sedis</taxon>
        <taxon>Phaeotrichales</taxon>
        <taxon>Phaeotrichaceae</taxon>
        <taxon>Trichodelitschia</taxon>
    </lineage>
</organism>
<feature type="compositionally biased region" description="Basic and acidic residues" evidence="9">
    <location>
        <begin position="61"/>
        <end position="71"/>
    </location>
</feature>
<dbReference type="PANTHER" id="PTHR44215">
    <property type="entry name" value="WD REPEAT-CONTAINING PROTEIN 75"/>
    <property type="match status" value="1"/>
</dbReference>
<keyword evidence="4 8" id="KW-0853">WD repeat</keyword>
<sequence length="1102" mass="118774">MAPELEEKKQKRKRKSTSNTAESHRAKRVKSKEIGANTASNGASETLVADVAAAPTPAKQSRKDTGEDSKDTSSTARPRQKRLGKDQPQPQPEERTKPATNGTAAKTGDLKVKGAALKQFAPAPEPSTELSEGVEQTKATSGKKSRGRGGRKKKEDAAEASAAVQAEPQGDSTVWDSLFFQAAGRTKDDDERRPNAASLWAVSEPSGGVFLNQDPVFSADEKHLLLATQRGVHVYSTATSLLVRTLAVHRFETVSCYALSAVNPEHVYIVTEAGVIMLWDWLNGKELRQWRVKAAIHSLVVAHVDGTNHDTLFTLEGGDGAGRVCGNVAVRFPIASRTTLALAHENLWPSKYPLIDFKVLENGRVVVAASLHSVVIGSLQGGFPNADGVLKAQGLSKLYTWRDAPSNAPVVCIDAQTRSRTAVKAAPKGTPKKQQKMAKWANGSDYMLDIAIGRDDGSIHVYPDLEQRLAEMEKAQVTGENVVLAPRILHWHRYAVNTVKWSKDGNYVISGGKETVLVLWQLETGKKQELPHLVSHIKALTVSPNGASYGVRLGDNSVMVLSTTELQPTANIPGIQAHYLPEADESRPVFAKTPAIANPGNPNELLLAVPAFQETEEDGTPASCPYLQTYNIFTNRHVSRQALTRNNATIIGTGPESNKLDEPTITHMLVSGDGYWLATVEEWTPPTKDVKHLSYGHDVLGNNTLEEERARHRETYLKFWQWNETDQHWMLETRIDVPHQSISEPSANRIFDLVANPGSTGFATIGEDGFLRIWAPKTRMRNGVLIRGTHPTGKFITWKCQHEIELERPGAHVDPTQDFPDQSGPTHGRLAYSNDGSLLAAVAEGSTKPEAGLVQFIDATTGTIRATEANMFRPGLAGLAFAGRYLVLLSQDLRVWDVVSSTLVYGIRLALPERLSLEQRLSASQLAVSRSGADFAIALPLGSGLGSAVAVFKPTDATPLVTMQIGARAVALVALGGAGGYAVLDTKAEVRAVTPRAGGKIAPLVAMGETEAAAVDVGLEAETEAGAEADSDSEAEAEAMVVDGEDVLDDDKPVVRPQQLAEALDVGPAFALPPVRELFGKIMGLYARKSRVESGARAVVAA</sequence>
<keyword evidence="6" id="KW-0804">Transcription</keyword>
<gene>
    <name evidence="10" type="ORF">EJ06DRAFT_516882</name>
</gene>
<dbReference type="AlphaFoldDB" id="A0A6G1HJX0"/>
<feature type="repeat" description="WD" evidence="8">
    <location>
        <begin position="489"/>
        <end position="530"/>
    </location>
</feature>
<dbReference type="SUPFAM" id="SSF50978">
    <property type="entry name" value="WD40 repeat-like"/>
    <property type="match status" value="1"/>
</dbReference>
<evidence type="ECO:0000256" key="6">
    <source>
        <dbReference type="ARBA" id="ARBA00023163"/>
    </source>
</evidence>
<dbReference type="GO" id="GO:0003723">
    <property type="term" value="F:RNA binding"/>
    <property type="evidence" value="ECO:0007669"/>
    <property type="project" value="InterPro"/>
</dbReference>
<accession>A0A6G1HJX0</accession>
<dbReference type="OrthoDB" id="4096at2759"/>
<dbReference type="GO" id="GO:0006364">
    <property type="term" value="P:rRNA processing"/>
    <property type="evidence" value="ECO:0007669"/>
    <property type="project" value="UniProtKB-KW"/>
</dbReference>
<evidence type="ECO:0000256" key="3">
    <source>
        <dbReference type="ARBA" id="ARBA00022552"/>
    </source>
</evidence>
<keyword evidence="7" id="KW-0539">Nucleus</keyword>
<dbReference type="Gene3D" id="2.130.10.10">
    <property type="entry name" value="YVTN repeat-like/Quinoprotein amine dehydrogenase"/>
    <property type="match status" value="3"/>
</dbReference>
<keyword evidence="3" id="KW-0698">rRNA processing</keyword>
<dbReference type="InterPro" id="IPR001680">
    <property type="entry name" value="WD40_rpt"/>
</dbReference>
<dbReference type="CDD" id="cd23952">
    <property type="entry name" value="Utp17_CTD"/>
    <property type="match status" value="1"/>
</dbReference>
<evidence type="ECO:0000313" key="10">
    <source>
        <dbReference type="EMBL" id="KAF2396159.1"/>
    </source>
</evidence>
<keyword evidence="2" id="KW-0690">Ribosome biogenesis</keyword>
<evidence type="ECO:0000256" key="1">
    <source>
        <dbReference type="ARBA" id="ARBA00004604"/>
    </source>
</evidence>
<evidence type="ECO:0000313" key="11">
    <source>
        <dbReference type="Proteomes" id="UP000799640"/>
    </source>
</evidence>
<dbReference type="GO" id="GO:2000234">
    <property type="term" value="P:positive regulation of rRNA processing"/>
    <property type="evidence" value="ECO:0007669"/>
    <property type="project" value="TreeGrafter"/>
</dbReference>
<proteinExistence type="predicted"/>
<evidence type="ECO:0000256" key="7">
    <source>
        <dbReference type="ARBA" id="ARBA00023242"/>
    </source>
</evidence>
<dbReference type="EMBL" id="ML996708">
    <property type="protein sequence ID" value="KAF2396159.1"/>
    <property type="molecule type" value="Genomic_DNA"/>
</dbReference>
<dbReference type="PROSITE" id="PS50082">
    <property type="entry name" value="WD_REPEATS_2"/>
    <property type="match status" value="1"/>
</dbReference>
<dbReference type="Pfam" id="PF00400">
    <property type="entry name" value="WD40"/>
    <property type="match status" value="1"/>
</dbReference>
<keyword evidence="5" id="KW-0677">Repeat</keyword>
<dbReference type="SMART" id="SM00320">
    <property type="entry name" value="WD40"/>
    <property type="match status" value="3"/>
</dbReference>
<evidence type="ECO:0000256" key="2">
    <source>
        <dbReference type="ARBA" id="ARBA00022517"/>
    </source>
</evidence>
<dbReference type="InterPro" id="IPR036322">
    <property type="entry name" value="WD40_repeat_dom_sf"/>
</dbReference>
<dbReference type="SUPFAM" id="SSF69322">
    <property type="entry name" value="Tricorn protease domain 2"/>
    <property type="match status" value="1"/>
</dbReference>
<dbReference type="GO" id="GO:0032040">
    <property type="term" value="C:small-subunit processome"/>
    <property type="evidence" value="ECO:0007669"/>
    <property type="project" value="InterPro"/>
</dbReference>
<comment type="subcellular location">
    <subcellularLocation>
        <location evidence="1">Nucleus</location>
        <location evidence="1">Nucleolus</location>
    </subcellularLocation>
</comment>
<dbReference type="PANTHER" id="PTHR44215:SF1">
    <property type="entry name" value="WD REPEAT-CONTAINING PROTEIN 75"/>
    <property type="match status" value="1"/>
</dbReference>
<keyword evidence="11" id="KW-1185">Reference proteome</keyword>
<feature type="compositionally biased region" description="Basic residues" evidence="9">
    <location>
        <begin position="141"/>
        <end position="152"/>
    </location>
</feature>
<evidence type="ECO:0000256" key="8">
    <source>
        <dbReference type="PROSITE-ProRule" id="PRU00221"/>
    </source>
</evidence>
<evidence type="ECO:0000256" key="4">
    <source>
        <dbReference type="ARBA" id="ARBA00022574"/>
    </source>
</evidence>
<dbReference type="InterPro" id="IPR015943">
    <property type="entry name" value="WD40/YVTN_repeat-like_dom_sf"/>
</dbReference>
<evidence type="ECO:0000256" key="9">
    <source>
        <dbReference type="SAM" id="MobiDB-lite"/>
    </source>
</evidence>
<dbReference type="PROSITE" id="PS50294">
    <property type="entry name" value="WD_REPEATS_REGION"/>
    <property type="match status" value="1"/>
</dbReference>
<dbReference type="Proteomes" id="UP000799640">
    <property type="component" value="Unassembled WGS sequence"/>
</dbReference>
<dbReference type="InterPro" id="IPR053826">
    <property type="entry name" value="WDR75"/>
</dbReference>
<feature type="region of interest" description="Disordered" evidence="9">
    <location>
        <begin position="1"/>
        <end position="169"/>
    </location>
</feature>
<reference evidence="10" key="1">
    <citation type="journal article" date="2020" name="Stud. Mycol.">
        <title>101 Dothideomycetes genomes: a test case for predicting lifestyles and emergence of pathogens.</title>
        <authorList>
            <person name="Haridas S."/>
            <person name="Albert R."/>
            <person name="Binder M."/>
            <person name="Bloem J."/>
            <person name="Labutti K."/>
            <person name="Salamov A."/>
            <person name="Andreopoulos B."/>
            <person name="Baker S."/>
            <person name="Barry K."/>
            <person name="Bills G."/>
            <person name="Bluhm B."/>
            <person name="Cannon C."/>
            <person name="Castanera R."/>
            <person name="Culley D."/>
            <person name="Daum C."/>
            <person name="Ezra D."/>
            <person name="Gonzalez J."/>
            <person name="Henrissat B."/>
            <person name="Kuo A."/>
            <person name="Liang C."/>
            <person name="Lipzen A."/>
            <person name="Lutzoni F."/>
            <person name="Magnuson J."/>
            <person name="Mondo S."/>
            <person name="Nolan M."/>
            <person name="Ohm R."/>
            <person name="Pangilinan J."/>
            <person name="Park H.-J."/>
            <person name="Ramirez L."/>
            <person name="Alfaro M."/>
            <person name="Sun H."/>
            <person name="Tritt A."/>
            <person name="Yoshinaga Y."/>
            <person name="Zwiers L.-H."/>
            <person name="Turgeon B."/>
            <person name="Goodwin S."/>
            <person name="Spatafora J."/>
            <person name="Crous P."/>
            <person name="Grigoriev I."/>
        </authorList>
    </citation>
    <scope>NUCLEOTIDE SEQUENCE</scope>
    <source>
        <strain evidence="10">CBS 262.69</strain>
    </source>
</reference>
<dbReference type="GO" id="GO:0045943">
    <property type="term" value="P:positive regulation of transcription by RNA polymerase I"/>
    <property type="evidence" value="ECO:0007669"/>
    <property type="project" value="InterPro"/>
</dbReference>
<protein>
    <submittedName>
        <fullName evidence="10">WD40 repeat-like protein</fullName>
    </submittedName>
</protein>
<name>A0A6G1HJX0_9PEZI</name>
<evidence type="ECO:0000256" key="5">
    <source>
        <dbReference type="ARBA" id="ARBA00022737"/>
    </source>
</evidence>